<protein>
    <submittedName>
        <fullName evidence="2">Uncharacterized protein</fullName>
    </submittedName>
</protein>
<feature type="compositionally biased region" description="Basic and acidic residues" evidence="1">
    <location>
        <begin position="98"/>
        <end position="107"/>
    </location>
</feature>
<accession>A0A1J4P151</accession>
<reference evidence="2" key="1">
    <citation type="submission" date="2016-10" db="EMBL/GenBank/DDBJ databases">
        <title>Genome sequence of Streptomyces mangrovisoli MUSC 149.</title>
        <authorList>
            <person name="Lee L.-H."/>
            <person name="Ser H.-L."/>
        </authorList>
    </citation>
    <scope>NUCLEOTIDE SEQUENCE [LARGE SCALE GENOMIC DNA]</scope>
    <source>
        <strain evidence="2">MUSC 149</strain>
    </source>
</reference>
<gene>
    <name evidence="2" type="ORF">WN71_007810</name>
</gene>
<evidence type="ECO:0000313" key="3">
    <source>
        <dbReference type="Proteomes" id="UP000034196"/>
    </source>
</evidence>
<sequence>MMTSRTEEAPVNYRKHALQYAADRGWDHVTASMTLGATKVTVDEFRKGARTVVATFMDFDALTPEWTDYWTLGYYDFGDGRCGRIEAVQSGPGQTKPSLEKALDELP</sequence>
<feature type="region of interest" description="Disordered" evidence="1">
    <location>
        <begin position="87"/>
        <end position="107"/>
    </location>
</feature>
<comment type="caution">
    <text evidence="2">The sequence shown here is derived from an EMBL/GenBank/DDBJ whole genome shotgun (WGS) entry which is preliminary data.</text>
</comment>
<dbReference type="EMBL" id="LAVA02000016">
    <property type="protein sequence ID" value="OIJ68320.1"/>
    <property type="molecule type" value="Genomic_DNA"/>
</dbReference>
<dbReference type="Proteomes" id="UP000034196">
    <property type="component" value="Unassembled WGS sequence"/>
</dbReference>
<dbReference type="STRING" id="1428628.WN71_007810"/>
<dbReference type="AlphaFoldDB" id="A0A1J4P151"/>
<name>A0A1J4P151_9ACTN</name>
<proteinExistence type="predicted"/>
<keyword evidence="3" id="KW-1185">Reference proteome</keyword>
<evidence type="ECO:0000256" key="1">
    <source>
        <dbReference type="SAM" id="MobiDB-lite"/>
    </source>
</evidence>
<organism evidence="2 3">
    <name type="scientific">Streptomyces mangrovisoli</name>
    <dbReference type="NCBI Taxonomy" id="1428628"/>
    <lineage>
        <taxon>Bacteria</taxon>
        <taxon>Bacillati</taxon>
        <taxon>Actinomycetota</taxon>
        <taxon>Actinomycetes</taxon>
        <taxon>Kitasatosporales</taxon>
        <taxon>Streptomycetaceae</taxon>
        <taxon>Streptomyces</taxon>
    </lineage>
</organism>
<evidence type="ECO:0000313" key="2">
    <source>
        <dbReference type="EMBL" id="OIJ68320.1"/>
    </source>
</evidence>